<name>A0A177CAV8_9PLEO</name>
<dbReference type="EMBL" id="KV441554">
    <property type="protein sequence ID" value="OAG03982.1"/>
    <property type="molecule type" value="Genomic_DNA"/>
</dbReference>
<dbReference type="STRING" id="1460663.A0A177CAV8"/>
<keyword evidence="3" id="KW-1185">Reference proteome</keyword>
<dbReference type="InParanoid" id="A0A177CAV8"/>
<dbReference type="RefSeq" id="XP_018034347.1">
    <property type="nucleotide sequence ID" value="XM_018174639.1"/>
</dbReference>
<sequence length="340" mass="38710">MDGDVILACQNRDDHVTRAFRVSSKVLRLASPVFAGMFRPQFEEGNLLLQKECPVVELKEDDASIMSVILEILHFRCDIEDDNTDSETLARLAIHCDKYDLSKSLGPWVAFWFGKAKSVVTSTNDLGRQLLAAYTFNVSKEFKAISETALKTVSPGFEDDWETQELLASLPVNIKDAMSLRIKRTLDVLETEVQKVEATLRLSLRSYETSQRTCTVCGRTHPEQAKRCHRCKSSDLPLNYCGRDTRIAEYFAILRKAELWPTLQPFGNCSISDIMFRILCAQTDVNHACSAGQSCPLFVNLAKLTDKARRVEKKIRGFCLLCIREDYEWDESKRCTHLYD</sequence>
<organism evidence="2 3">
    <name type="scientific">Paraphaeosphaeria sporulosa</name>
    <dbReference type="NCBI Taxonomy" id="1460663"/>
    <lineage>
        <taxon>Eukaryota</taxon>
        <taxon>Fungi</taxon>
        <taxon>Dikarya</taxon>
        <taxon>Ascomycota</taxon>
        <taxon>Pezizomycotina</taxon>
        <taxon>Dothideomycetes</taxon>
        <taxon>Pleosporomycetidae</taxon>
        <taxon>Pleosporales</taxon>
        <taxon>Massarineae</taxon>
        <taxon>Didymosphaeriaceae</taxon>
        <taxon>Paraphaeosphaeria</taxon>
    </lineage>
</organism>
<dbReference type="PROSITE" id="PS50097">
    <property type="entry name" value="BTB"/>
    <property type="match status" value="1"/>
</dbReference>
<dbReference type="InterPro" id="IPR000210">
    <property type="entry name" value="BTB/POZ_dom"/>
</dbReference>
<protein>
    <recommendedName>
        <fullName evidence="1">BTB domain-containing protein</fullName>
    </recommendedName>
</protein>
<evidence type="ECO:0000259" key="1">
    <source>
        <dbReference type="PROSITE" id="PS50097"/>
    </source>
</evidence>
<dbReference type="AlphaFoldDB" id="A0A177CAV8"/>
<reference evidence="2 3" key="1">
    <citation type="submission" date="2016-05" db="EMBL/GenBank/DDBJ databases">
        <title>Comparative analysis of secretome profiles of manganese(II)-oxidizing ascomycete fungi.</title>
        <authorList>
            <consortium name="DOE Joint Genome Institute"/>
            <person name="Zeiner C.A."/>
            <person name="Purvine S.O."/>
            <person name="Zink E.M."/>
            <person name="Wu S."/>
            <person name="Pasa-Tolic L."/>
            <person name="Chaput D.L."/>
            <person name="Haridas S."/>
            <person name="Grigoriev I.V."/>
            <person name="Santelli C.M."/>
            <person name="Hansel C.M."/>
        </authorList>
    </citation>
    <scope>NUCLEOTIDE SEQUENCE [LARGE SCALE GENOMIC DNA]</scope>
    <source>
        <strain evidence="2 3">AP3s5-JAC2a</strain>
    </source>
</reference>
<evidence type="ECO:0000313" key="2">
    <source>
        <dbReference type="EMBL" id="OAG03982.1"/>
    </source>
</evidence>
<dbReference type="Gene3D" id="3.30.710.10">
    <property type="entry name" value="Potassium Channel Kv1.1, Chain A"/>
    <property type="match status" value="1"/>
</dbReference>
<dbReference type="Proteomes" id="UP000077069">
    <property type="component" value="Unassembled WGS sequence"/>
</dbReference>
<dbReference type="GeneID" id="28758125"/>
<dbReference type="OrthoDB" id="3782706at2759"/>
<dbReference type="InterPro" id="IPR011333">
    <property type="entry name" value="SKP1/BTB/POZ_sf"/>
</dbReference>
<evidence type="ECO:0000313" key="3">
    <source>
        <dbReference type="Proteomes" id="UP000077069"/>
    </source>
</evidence>
<proteinExistence type="predicted"/>
<feature type="domain" description="BTB" evidence="1">
    <location>
        <begin position="3"/>
        <end position="74"/>
    </location>
</feature>
<accession>A0A177CAV8</accession>
<gene>
    <name evidence="2" type="ORF">CC84DRAFT_1095896</name>
</gene>